<keyword evidence="2" id="KW-0808">Transferase</keyword>
<dbReference type="EMBL" id="KN837243">
    <property type="protein sequence ID" value="KIJ31382.1"/>
    <property type="molecule type" value="Genomic_DNA"/>
</dbReference>
<dbReference type="Proteomes" id="UP000054279">
    <property type="component" value="Unassembled WGS sequence"/>
</dbReference>
<name>A0A0C9UQN4_SPHS4</name>
<feature type="region of interest" description="Disordered" evidence="1">
    <location>
        <begin position="1"/>
        <end position="21"/>
    </location>
</feature>
<proteinExistence type="predicted"/>
<feature type="region of interest" description="Disordered" evidence="1">
    <location>
        <begin position="65"/>
        <end position="94"/>
    </location>
</feature>
<dbReference type="OrthoDB" id="3266501at2759"/>
<dbReference type="HOGENOM" id="CLU_149065_0_0_1"/>
<keyword evidence="3" id="KW-1185">Reference proteome</keyword>
<dbReference type="AlphaFoldDB" id="A0A0C9UQN4"/>
<dbReference type="GO" id="GO:0016740">
    <property type="term" value="F:transferase activity"/>
    <property type="evidence" value="ECO:0007669"/>
    <property type="project" value="UniProtKB-KW"/>
</dbReference>
<accession>A0A0C9UQN4</accession>
<reference evidence="2 3" key="1">
    <citation type="submission" date="2014-06" db="EMBL/GenBank/DDBJ databases">
        <title>Evolutionary Origins and Diversification of the Mycorrhizal Mutualists.</title>
        <authorList>
            <consortium name="DOE Joint Genome Institute"/>
            <consortium name="Mycorrhizal Genomics Consortium"/>
            <person name="Kohler A."/>
            <person name="Kuo A."/>
            <person name="Nagy L.G."/>
            <person name="Floudas D."/>
            <person name="Copeland A."/>
            <person name="Barry K.W."/>
            <person name="Cichocki N."/>
            <person name="Veneault-Fourrey C."/>
            <person name="LaButti K."/>
            <person name="Lindquist E.A."/>
            <person name="Lipzen A."/>
            <person name="Lundell T."/>
            <person name="Morin E."/>
            <person name="Murat C."/>
            <person name="Riley R."/>
            <person name="Ohm R."/>
            <person name="Sun H."/>
            <person name="Tunlid A."/>
            <person name="Henrissat B."/>
            <person name="Grigoriev I.V."/>
            <person name="Hibbett D.S."/>
            <person name="Martin F."/>
        </authorList>
    </citation>
    <scope>NUCLEOTIDE SEQUENCE [LARGE SCALE GENOMIC DNA]</scope>
    <source>
        <strain evidence="2 3">SS14</strain>
    </source>
</reference>
<organism evidence="2 3">
    <name type="scientific">Sphaerobolus stellatus (strain SS14)</name>
    <dbReference type="NCBI Taxonomy" id="990650"/>
    <lineage>
        <taxon>Eukaryota</taxon>
        <taxon>Fungi</taxon>
        <taxon>Dikarya</taxon>
        <taxon>Basidiomycota</taxon>
        <taxon>Agaricomycotina</taxon>
        <taxon>Agaricomycetes</taxon>
        <taxon>Phallomycetidae</taxon>
        <taxon>Geastrales</taxon>
        <taxon>Sphaerobolaceae</taxon>
        <taxon>Sphaerobolus</taxon>
    </lineage>
</organism>
<feature type="non-terminal residue" evidence="2">
    <location>
        <position position="146"/>
    </location>
</feature>
<protein>
    <submittedName>
        <fullName evidence="2">Glycosyltransferase family 48 protein</fullName>
    </submittedName>
</protein>
<gene>
    <name evidence="2" type="ORF">M422DRAFT_783776</name>
</gene>
<evidence type="ECO:0000313" key="3">
    <source>
        <dbReference type="Proteomes" id="UP000054279"/>
    </source>
</evidence>
<evidence type="ECO:0000256" key="1">
    <source>
        <dbReference type="SAM" id="MobiDB-lite"/>
    </source>
</evidence>
<evidence type="ECO:0000313" key="2">
    <source>
        <dbReference type="EMBL" id="KIJ31382.1"/>
    </source>
</evidence>
<sequence>MSRQYYDDDAEKRGEPGPGVGGFIHPGTYDPYGEWILAWVWRRWRRWREAISMSGGRRWKLSEFRVQREPDTESEAENGRPTPTLSRPFEQEFSTAPAMTDFQTARLREPYPAWSNDRQIPLSKEEIEDIFLDLTQKFGFQKDSMR</sequence>